<evidence type="ECO:0000313" key="1">
    <source>
        <dbReference type="EMBL" id="ESQ82804.1"/>
    </source>
</evidence>
<dbReference type="EMBL" id="AWGB01000073">
    <property type="protein sequence ID" value="ESQ82804.1"/>
    <property type="molecule type" value="Genomic_DNA"/>
</dbReference>
<comment type="caution">
    <text evidence="1">The sequence shown here is derived from an EMBL/GenBank/DDBJ whole genome shotgun (WGS) entry which is preliminary data.</text>
</comment>
<dbReference type="Proteomes" id="UP000017837">
    <property type="component" value="Unassembled WGS sequence"/>
</dbReference>
<sequence length="191" mass="22588">MDYSLPHFAHEGWRHYYEAAFYVSAFDRWLTDDEFNAEPVVYYDQALRDGHTEAYMRIEARYLDLLEALIDGQVVLCQRVNHKHQVLTFHIKRFKGLGSQLRRQLSWGLRERPGRGDNDIYIPHLGLRIMFNHDMTHFLYFKDASILPVVKNLIKRAGFFTLEDDCDGMGNPSVADFWRRRFGTKLISRIT</sequence>
<name>V4P6Q8_9CAUL</name>
<keyword evidence="2" id="KW-1185">Reference proteome</keyword>
<dbReference type="AlphaFoldDB" id="V4P6Q8"/>
<organism evidence="1 2">
    <name type="scientific">Asticcacaulis benevestitus DSM 16100 = ATCC BAA-896</name>
    <dbReference type="NCBI Taxonomy" id="1121022"/>
    <lineage>
        <taxon>Bacteria</taxon>
        <taxon>Pseudomonadati</taxon>
        <taxon>Pseudomonadota</taxon>
        <taxon>Alphaproteobacteria</taxon>
        <taxon>Caulobacterales</taxon>
        <taxon>Caulobacteraceae</taxon>
        <taxon>Asticcacaulis</taxon>
    </lineage>
</organism>
<proteinExistence type="predicted"/>
<evidence type="ECO:0000313" key="2">
    <source>
        <dbReference type="Proteomes" id="UP000017837"/>
    </source>
</evidence>
<dbReference type="PATRIC" id="fig|1121022.4.peg.4230"/>
<dbReference type="RefSeq" id="WP_018083908.1">
    <property type="nucleotide sequence ID" value="NZ_AQWM01000050.1"/>
</dbReference>
<protein>
    <submittedName>
        <fullName evidence="1">Uncharacterized protein</fullName>
    </submittedName>
</protein>
<reference evidence="1 2" key="1">
    <citation type="journal article" date="2014" name="Nature">
        <title>Sequential evolution of bacterial morphology by co-option of a developmental regulator.</title>
        <authorList>
            <person name="Jiang C."/>
            <person name="Brown P.J."/>
            <person name="Ducret A."/>
            <person name="Brun Y.V."/>
        </authorList>
    </citation>
    <scope>NUCLEOTIDE SEQUENCE [LARGE SCALE GENOMIC DNA]</scope>
    <source>
        <strain evidence="1 2">DSM 16100</strain>
    </source>
</reference>
<gene>
    <name evidence="1" type="ORF">ABENE_20655</name>
</gene>
<accession>V4P6Q8</accession>
<dbReference type="OrthoDB" id="8376962at2"/>
<dbReference type="STRING" id="1121022.GCA_000376105_04228"/>